<keyword evidence="1" id="KW-0805">Transcription regulation</keyword>
<reference evidence="5 6" key="1">
    <citation type="journal article" date="2015" name="Nature">
        <title>rRNA introns, odd ribosomes, and small enigmatic genomes across a large radiation of phyla.</title>
        <authorList>
            <person name="Brown C.T."/>
            <person name="Hug L.A."/>
            <person name="Thomas B.C."/>
            <person name="Sharon I."/>
            <person name="Castelle C.J."/>
            <person name="Singh A."/>
            <person name="Wilkins M.J."/>
            <person name="Williams K.H."/>
            <person name="Banfield J.F."/>
        </authorList>
    </citation>
    <scope>NUCLEOTIDE SEQUENCE [LARGE SCALE GENOMIC DNA]</scope>
</reference>
<evidence type="ECO:0000313" key="6">
    <source>
        <dbReference type="Proteomes" id="UP000033935"/>
    </source>
</evidence>
<keyword evidence="3" id="KW-0804">Transcription</keyword>
<dbReference type="PRINTS" id="PR00032">
    <property type="entry name" value="HTHARAC"/>
</dbReference>
<dbReference type="SUPFAM" id="SSF51215">
    <property type="entry name" value="Regulatory protein AraC"/>
    <property type="match status" value="1"/>
</dbReference>
<dbReference type="EMBL" id="LBWG01000023">
    <property type="protein sequence ID" value="KKR03643.1"/>
    <property type="molecule type" value="Genomic_DNA"/>
</dbReference>
<dbReference type="Proteomes" id="UP000033935">
    <property type="component" value="Unassembled WGS sequence"/>
</dbReference>
<dbReference type="PANTHER" id="PTHR43280">
    <property type="entry name" value="ARAC-FAMILY TRANSCRIPTIONAL REGULATOR"/>
    <property type="match status" value="1"/>
</dbReference>
<name>A0A0G0MKJ1_9BACT</name>
<dbReference type="InterPro" id="IPR037923">
    <property type="entry name" value="HTH-like"/>
</dbReference>
<dbReference type="PANTHER" id="PTHR43280:SF2">
    <property type="entry name" value="HTH-TYPE TRANSCRIPTIONAL REGULATOR EXSA"/>
    <property type="match status" value="1"/>
</dbReference>
<dbReference type="PROSITE" id="PS00041">
    <property type="entry name" value="HTH_ARAC_FAMILY_1"/>
    <property type="match status" value="1"/>
</dbReference>
<keyword evidence="2" id="KW-0238">DNA-binding</keyword>
<dbReference type="InterPro" id="IPR018060">
    <property type="entry name" value="HTH_AraC"/>
</dbReference>
<dbReference type="GO" id="GO:0043565">
    <property type="term" value="F:sequence-specific DNA binding"/>
    <property type="evidence" value="ECO:0007669"/>
    <property type="project" value="InterPro"/>
</dbReference>
<dbReference type="Gene3D" id="1.10.10.60">
    <property type="entry name" value="Homeodomain-like"/>
    <property type="match status" value="2"/>
</dbReference>
<dbReference type="PROSITE" id="PS01124">
    <property type="entry name" value="HTH_ARAC_FAMILY_2"/>
    <property type="match status" value="1"/>
</dbReference>
<gene>
    <name evidence="5" type="ORF">UT30_C0023G0001</name>
</gene>
<organism evidence="5 6">
    <name type="scientific">Candidatus Uhrbacteria bacterium GW2011_GWF2_39_13</name>
    <dbReference type="NCBI Taxonomy" id="1618995"/>
    <lineage>
        <taxon>Bacteria</taxon>
        <taxon>Candidatus Uhriibacteriota</taxon>
    </lineage>
</organism>
<dbReference type="InterPro" id="IPR018062">
    <property type="entry name" value="HTH_AraC-typ_CS"/>
</dbReference>
<dbReference type="Pfam" id="PF12833">
    <property type="entry name" value="HTH_18"/>
    <property type="match status" value="1"/>
</dbReference>
<evidence type="ECO:0000259" key="4">
    <source>
        <dbReference type="PROSITE" id="PS01124"/>
    </source>
</evidence>
<feature type="domain" description="HTH araC/xylS-type" evidence="4">
    <location>
        <begin position="165"/>
        <end position="263"/>
    </location>
</feature>
<evidence type="ECO:0000256" key="1">
    <source>
        <dbReference type="ARBA" id="ARBA00023015"/>
    </source>
</evidence>
<evidence type="ECO:0000256" key="3">
    <source>
        <dbReference type="ARBA" id="ARBA00023163"/>
    </source>
</evidence>
<dbReference type="AlphaFoldDB" id="A0A0G0MKJ1"/>
<dbReference type="InterPro" id="IPR009057">
    <property type="entry name" value="Homeodomain-like_sf"/>
</dbReference>
<dbReference type="SMART" id="SM00342">
    <property type="entry name" value="HTH_ARAC"/>
    <property type="match status" value="1"/>
</dbReference>
<proteinExistence type="predicted"/>
<sequence length="266" mass="31880">MNNLNYSLNFDIVCIGHNYLGKEWDYKNYCQNFIKIYFIKKGKGVIRFYDKEIILEPNRLYIVPPLKAADYFVCKPPLVQYWAHFYAKFENNISLFSLMDFNDFVEPENSQVIFYLFERLYNIYMKSSQFLFFEAEAILRYFLAILRKKPAKNAEKIMRQISRFGPVLSYLEENISEKTTIKKLAYLVHLHPTYFANSFAKVFGMSPLEFMISQKLEKTQKMLFFTEKPIKEIAAEIGFKDEFYFSRIFKKYIGISPTQYRQHKKI</sequence>
<accession>A0A0G0MKJ1</accession>
<dbReference type="SUPFAM" id="SSF46689">
    <property type="entry name" value="Homeodomain-like"/>
    <property type="match status" value="2"/>
</dbReference>
<evidence type="ECO:0000313" key="5">
    <source>
        <dbReference type="EMBL" id="KKR03643.1"/>
    </source>
</evidence>
<comment type="caution">
    <text evidence="5">The sequence shown here is derived from an EMBL/GenBank/DDBJ whole genome shotgun (WGS) entry which is preliminary data.</text>
</comment>
<dbReference type="InterPro" id="IPR020449">
    <property type="entry name" value="Tscrpt_reg_AraC-type_HTH"/>
</dbReference>
<protein>
    <recommendedName>
        <fullName evidence="4">HTH araC/xylS-type domain-containing protein</fullName>
    </recommendedName>
</protein>
<dbReference type="GO" id="GO:0003700">
    <property type="term" value="F:DNA-binding transcription factor activity"/>
    <property type="evidence" value="ECO:0007669"/>
    <property type="project" value="InterPro"/>
</dbReference>
<evidence type="ECO:0000256" key="2">
    <source>
        <dbReference type="ARBA" id="ARBA00023125"/>
    </source>
</evidence>
<dbReference type="PATRIC" id="fig|1618995.3.peg.869"/>